<accession>A0A7H0LQ45</accession>
<organism evidence="4 5">
    <name type="scientific">Sphingomonas alpina</name>
    <dbReference type="NCBI Taxonomy" id="653931"/>
    <lineage>
        <taxon>Bacteria</taxon>
        <taxon>Pseudomonadati</taxon>
        <taxon>Pseudomonadota</taxon>
        <taxon>Alphaproteobacteria</taxon>
        <taxon>Sphingomonadales</taxon>
        <taxon>Sphingomonadaceae</taxon>
        <taxon>Sphingomonas</taxon>
    </lineage>
</organism>
<dbReference type="SUPFAM" id="SSF53474">
    <property type="entry name" value="alpha/beta-Hydrolases"/>
    <property type="match status" value="1"/>
</dbReference>
<keyword evidence="2 4" id="KW-0378">Hydrolase</keyword>
<dbReference type="AlphaFoldDB" id="A0A7H0LQ45"/>
<keyword evidence="5" id="KW-1185">Reference proteome</keyword>
<dbReference type="InterPro" id="IPR029058">
    <property type="entry name" value="AB_hydrolase_fold"/>
</dbReference>
<evidence type="ECO:0000256" key="1">
    <source>
        <dbReference type="ARBA" id="ARBA00010515"/>
    </source>
</evidence>
<proteinExistence type="inferred from homology"/>
<dbReference type="EMBL" id="CP061038">
    <property type="protein sequence ID" value="QNQ11798.1"/>
    <property type="molecule type" value="Genomic_DNA"/>
</dbReference>
<dbReference type="KEGG" id="spap:H3Z74_00465"/>
<comment type="similarity">
    <text evidence="1">Belongs to the 'GDXG' lipolytic enzyme family.</text>
</comment>
<dbReference type="Proteomes" id="UP000516148">
    <property type="component" value="Chromosome"/>
</dbReference>
<gene>
    <name evidence="4" type="ORF">H3Z74_00465</name>
</gene>
<evidence type="ECO:0000259" key="3">
    <source>
        <dbReference type="Pfam" id="PF07859"/>
    </source>
</evidence>
<dbReference type="Gene3D" id="3.40.50.1820">
    <property type="entry name" value="alpha/beta hydrolase"/>
    <property type="match status" value="1"/>
</dbReference>
<dbReference type="InterPro" id="IPR050300">
    <property type="entry name" value="GDXG_lipolytic_enzyme"/>
</dbReference>
<dbReference type="GO" id="GO:0004806">
    <property type="term" value="F:triacylglycerol lipase activity"/>
    <property type="evidence" value="ECO:0007669"/>
    <property type="project" value="TreeGrafter"/>
</dbReference>
<name>A0A7H0LQ45_9SPHN</name>
<evidence type="ECO:0000313" key="5">
    <source>
        <dbReference type="Proteomes" id="UP000516148"/>
    </source>
</evidence>
<sequence length="342" mass="36597">MAIAALCCTAPTLAQHPAVLQVPSFALPTSNQLSPEARRVLERMAAAKAPDLKGDIARSRAFYGKYNDDRLAEMRRNFRTLERHETIAGVGVDIVTPAKGIAPRHQRRVLINVHGGAFIWGAGSGALVEAIPIAATMGVEVVTVDYRLAPEHHYPAASEDVTAVYRALLKRYRPENIGIYGCSAGGIIAAQSIAWIRKQGLPRPGAVGTFCGTAAPYSGDSPYISGPVTGGPALAVATLPSTLPTPYLAEVPVSDAIAYPLASDAEIKAFPPTLLLAGGRDFAVSGLTLAHRRLRAAGVPAELYLFDGLPHAFFVWPDMPESTETYQIIGRFFDRYLGTRPR</sequence>
<reference evidence="4 5" key="1">
    <citation type="submission" date="2020-09" db="EMBL/GenBank/DDBJ databases">
        <title>Sphingomonas sp., a new species isolated from pork steak.</title>
        <authorList>
            <person name="Heidler von Heilborn D."/>
        </authorList>
    </citation>
    <scope>NUCLEOTIDE SEQUENCE [LARGE SCALE GENOMIC DNA]</scope>
    <source>
        <strain evidence="5">S8-3T</strain>
    </source>
</reference>
<protein>
    <submittedName>
        <fullName evidence="4">Alpha/beta hydrolase fold domain-containing protein</fullName>
    </submittedName>
</protein>
<evidence type="ECO:0000256" key="2">
    <source>
        <dbReference type="ARBA" id="ARBA00022801"/>
    </source>
</evidence>
<dbReference type="PANTHER" id="PTHR48081">
    <property type="entry name" value="AB HYDROLASE SUPERFAMILY PROTEIN C4A8.06C"/>
    <property type="match status" value="1"/>
</dbReference>
<dbReference type="Pfam" id="PF07859">
    <property type="entry name" value="Abhydrolase_3"/>
    <property type="match status" value="1"/>
</dbReference>
<dbReference type="InterPro" id="IPR013094">
    <property type="entry name" value="AB_hydrolase_3"/>
</dbReference>
<feature type="domain" description="Alpha/beta hydrolase fold-3" evidence="3">
    <location>
        <begin position="110"/>
        <end position="314"/>
    </location>
</feature>
<evidence type="ECO:0000313" key="4">
    <source>
        <dbReference type="EMBL" id="QNQ11798.1"/>
    </source>
</evidence>
<dbReference type="PANTHER" id="PTHR48081:SF30">
    <property type="entry name" value="ACETYL-HYDROLASE LIPR-RELATED"/>
    <property type="match status" value="1"/>
</dbReference>